<dbReference type="RefSeq" id="WP_055775496.1">
    <property type="nucleotide sequence ID" value="NZ_JADMKS010000007.1"/>
</dbReference>
<reference evidence="1" key="2">
    <citation type="submission" date="2022-09" db="EMBL/GenBank/DDBJ databases">
        <title>Rouxiella aceris sp. nov., isolated from tree sap and emended description of the genus Rhouxiella.</title>
        <authorList>
            <person name="Kim I.S."/>
        </authorList>
    </citation>
    <scope>NUCLEOTIDE SEQUENCE</scope>
    <source>
        <strain evidence="1">SAP-2</strain>
    </source>
</reference>
<protein>
    <submittedName>
        <fullName evidence="1">Sugar phosphate isomerase/epimerase</fullName>
    </submittedName>
</protein>
<dbReference type="InterPro" id="IPR036237">
    <property type="entry name" value="Xyl_isomerase-like_sf"/>
</dbReference>
<dbReference type="Gene3D" id="3.20.20.150">
    <property type="entry name" value="Divalent-metal-dependent TIM barrel enzymes"/>
    <property type="match status" value="1"/>
</dbReference>
<dbReference type="SUPFAM" id="SSF51658">
    <property type="entry name" value="Xylose isomerase-like"/>
    <property type="match status" value="1"/>
</dbReference>
<dbReference type="Proteomes" id="UP000705283">
    <property type="component" value="Unassembled WGS sequence"/>
</dbReference>
<evidence type="ECO:0000313" key="1">
    <source>
        <dbReference type="EMBL" id="MBF6638557.1"/>
    </source>
</evidence>
<dbReference type="AlphaFoldDB" id="A0AA40X4J7"/>
<proteinExistence type="predicted"/>
<reference evidence="1" key="1">
    <citation type="submission" date="2020-11" db="EMBL/GenBank/DDBJ databases">
        <authorList>
            <person name="Lee S.D."/>
        </authorList>
    </citation>
    <scope>NUCLEOTIDE SEQUENCE</scope>
    <source>
        <strain evidence="1">SAP-2</strain>
    </source>
</reference>
<evidence type="ECO:0000313" key="2">
    <source>
        <dbReference type="Proteomes" id="UP000705283"/>
    </source>
</evidence>
<sequence length="260" mass="28325">MQTPENLAKIVIVTAAYGYQTVKDLGGQAELLKHIAESGADGVEIRRELFAEGEINHLDALAEKIRQHGLIAFYSVPESLFLPGGEVNPSLADFLSEAESLGAHKLKIALGNFKPGLDLTALKVLVKQHRVEVVVENDQTPDGGILHPMNAFFFAAESLHLPVAMTFDMANWLWVGQDALEAAKTLSEHVSYVHVKAAQERNGKLHAVALDDSDGSWKPVLAALPRSAPRGIEFPLEGDDLTAVTRYYVDLLRKEAAEAQ</sequence>
<name>A0AA40X4J7_9GAMM</name>
<accession>A0AA40X4J7</accession>
<dbReference type="GO" id="GO:0016853">
    <property type="term" value="F:isomerase activity"/>
    <property type="evidence" value="ECO:0007669"/>
    <property type="project" value="UniProtKB-KW"/>
</dbReference>
<gene>
    <name evidence="1" type="ORF">ITX54_17975</name>
</gene>
<keyword evidence="1" id="KW-0413">Isomerase</keyword>
<organism evidence="1 2">
    <name type="scientific">Rouxiella silvae</name>
    <dbReference type="NCBI Taxonomy" id="1646373"/>
    <lineage>
        <taxon>Bacteria</taxon>
        <taxon>Pseudomonadati</taxon>
        <taxon>Pseudomonadota</taxon>
        <taxon>Gammaproteobacteria</taxon>
        <taxon>Enterobacterales</taxon>
        <taxon>Yersiniaceae</taxon>
        <taxon>Rouxiella</taxon>
    </lineage>
</organism>
<comment type="caution">
    <text evidence="1">The sequence shown here is derived from an EMBL/GenBank/DDBJ whole genome shotgun (WGS) entry which is preliminary data.</text>
</comment>
<dbReference type="EMBL" id="JADMKS010000007">
    <property type="protein sequence ID" value="MBF6638557.1"/>
    <property type="molecule type" value="Genomic_DNA"/>
</dbReference>